<evidence type="ECO:0000256" key="2">
    <source>
        <dbReference type="ARBA" id="ARBA00009320"/>
    </source>
</evidence>
<evidence type="ECO:0000313" key="6">
    <source>
        <dbReference type="Proteomes" id="UP000270581"/>
    </source>
</evidence>
<dbReference type="InterPro" id="IPR018300">
    <property type="entry name" value="Aminotrans_IV_CS"/>
</dbReference>
<dbReference type="GO" id="GO:0016829">
    <property type="term" value="F:lyase activity"/>
    <property type="evidence" value="ECO:0007669"/>
    <property type="project" value="UniProtKB-KW"/>
</dbReference>
<sequence length="289" mass="32076">MEYHVDGDLVAREDATVSVDDRGFRYGDAAFETCRAYGGEVFAWDEHRDRLDATCETLGMAEVVPDDLTERVDETLAANDLDDAYVRVSVTRGVQSGKLTPKPATDPTVVVVVKPLPRGGLEGDRVWDDPATVQTVTTRRVPSNAVPADAKTHNYLNGIMARLELRRAATEDHQPDEALMRDQSGRVQEGTTSNLFFVRDGVLKTPERGELLPGITREHVLDIARGESFPVETGEYDLDDVREADEAFMTNSTWELRPIESVDGITIGTGPITTLCQRLYDERVDARCY</sequence>
<dbReference type="GO" id="GO:0046394">
    <property type="term" value="P:carboxylic acid biosynthetic process"/>
    <property type="evidence" value="ECO:0007669"/>
    <property type="project" value="UniProtKB-ARBA"/>
</dbReference>
<dbReference type="InterPro" id="IPR036038">
    <property type="entry name" value="Aminotransferase-like"/>
</dbReference>
<comment type="similarity">
    <text evidence="2 4">Belongs to the class-IV pyridoxal-phosphate-dependent aminotransferase family.</text>
</comment>
<dbReference type="PANTHER" id="PTHR42743">
    <property type="entry name" value="AMINO-ACID AMINOTRANSFERASE"/>
    <property type="match status" value="1"/>
</dbReference>
<organism evidence="5 6">
    <name type="scientific">Halosegnis longus</name>
    <dbReference type="NCBI Taxonomy" id="2216012"/>
    <lineage>
        <taxon>Archaea</taxon>
        <taxon>Methanobacteriati</taxon>
        <taxon>Methanobacteriota</taxon>
        <taxon>Stenosarchaea group</taxon>
        <taxon>Halobacteria</taxon>
        <taxon>Halobacteriales</taxon>
        <taxon>Natronomonadaceae</taxon>
        <taxon>Halosegnis</taxon>
    </lineage>
</organism>
<dbReference type="Proteomes" id="UP000270581">
    <property type="component" value="Unassembled WGS sequence"/>
</dbReference>
<dbReference type="EMBL" id="RJJC01000001">
    <property type="protein sequence ID" value="RNJ25941.1"/>
    <property type="molecule type" value="Genomic_DNA"/>
</dbReference>
<evidence type="ECO:0000313" key="5">
    <source>
        <dbReference type="EMBL" id="RNJ25941.1"/>
    </source>
</evidence>
<evidence type="ECO:0000256" key="4">
    <source>
        <dbReference type="RuleBase" id="RU004106"/>
    </source>
</evidence>
<reference evidence="5 6" key="1">
    <citation type="submission" date="2018-11" db="EMBL/GenBank/DDBJ databases">
        <title>Genome sequences of Natronomonas sp. CBA1133.</title>
        <authorList>
            <person name="Roh S.W."/>
            <person name="Cha I.-T."/>
        </authorList>
    </citation>
    <scope>NUCLEOTIDE SEQUENCE [LARGE SCALE GENOMIC DNA]</scope>
    <source>
        <strain evidence="5 6">CBA1133</strain>
    </source>
</reference>
<keyword evidence="6" id="KW-1185">Reference proteome</keyword>
<name>A0AAJ4UVE4_9EURY</name>
<evidence type="ECO:0000256" key="3">
    <source>
        <dbReference type="ARBA" id="ARBA00022898"/>
    </source>
</evidence>
<protein>
    <submittedName>
        <fullName evidence="5">Aminodeoxychorismate lyase</fullName>
    </submittedName>
</protein>
<dbReference type="Gene3D" id="3.30.470.10">
    <property type="match status" value="1"/>
</dbReference>
<dbReference type="CDD" id="cd00449">
    <property type="entry name" value="PLPDE_IV"/>
    <property type="match status" value="1"/>
</dbReference>
<dbReference type="InterPro" id="IPR001544">
    <property type="entry name" value="Aminotrans_IV"/>
</dbReference>
<dbReference type="FunFam" id="3.20.10.10:FF:000002">
    <property type="entry name" value="D-alanine aminotransferase"/>
    <property type="match status" value="1"/>
</dbReference>
<dbReference type="RefSeq" id="WP_075938226.1">
    <property type="nucleotide sequence ID" value="NZ_BDJH01000002.1"/>
</dbReference>
<dbReference type="SUPFAM" id="SSF56752">
    <property type="entry name" value="D-aminoacid aminotransferase-like PLP-dependent enzymes"/>
    <property type="match status" value="1"/>
</dbReference>
<comment type="cofactor">
    <cofactor evidence="1">
        <name>pyridoxal 5'-phosphate</name>
        <dbReference type="ChEBI" id="CHEBI:597326"/>
    </cofactor>
</comment>
<dbReference type="GO" id="GO:0008652">
    <property type="term" value="P:amino acid biosynthetic process"/>
    <property type="evidence" value="ECO:0007669"/>
    <property type="project" value="UniProtKB-ARBA"/>
</dbReference>
<dbReference type="PROSITE" id="PS00770">
    <property type="entry name" value="AA_TRANSFER_CLASS_4"/>
    <property type="match status" value="1"/>
</dbReference>
<keyword evidence="3" id="KW-0663">Pyridoxal phosphate</keyword>
<dbReference type="InterPro" id="IPR050571">
    <property type="entry name" value="Class-IV_PLP-Dep_Aminotrnsfr"/>
</dbReference>
<proteinExistence type="inferred from homology"/>
<dbReference type="InterPro" id="IPR043132">
    <property type="entry name" value="BCAT-like_C"/>
</dbReference>
<dbReference type="PANTHER" id="PTHR42743:SF11">
    <property type="entry name" value="AMINODEOXYCHORISMATE LYASE"/>
    <property type="match status" value="1"/>
</dbReference>
<accession>A0AAJ4UVE4</accession>
<dbReference type="AlphaFoldDB" id="A0AAJ4UVE4"/>
<evidence type="ECO:0000256" key="1">
    <source>
        <dbReference type="ARBA" id="ARBA00001933"/>
    </source>
</evidence>
<comment type="caution">
    <text evidence="5">The sequence shown here is derived from an EMBL/GenBank/DDBJ whole genome shotgun (WGS) entry which is preliminary data.</text>
</comment>
<dbReference type="Gene3D" id="3.20.10.10">
    <property type="entry name" value="D-amino Acid Aminotransferase, subunit A, domain 2"/>
    <property type="match status" value="1"/>
</dbReference>
<keyword evidence="5" id="KW-0456">Lyase</keyword>
<gene>
    <name evidence="5" type="ORF">Nmn1133_04080</name>
</gene>
<dbReference type="Pfam" id="PF01063">
    <property type="entry name" value="Aminotran_4"/>
    <property type="match status" value="1"/>
</dbReference>
<dbReference type="InterPro" id="IPR043131">
    <property type="entry name" value="BCAT-like_N"/>
</dbReference>